<dbReference type="OrthoDB" id="9811823at2"/>
<protein>
    <recommendedName>
        <fullName evidence="4">tRNA pseudouridine synthase A</fullName>
        <ecNumber evidence="4">5.4.99.12</ecNumber>
    </recommendedName>
    <alternativeName>
        <fullName evidence="4">tRNA pseudouridine(38-40) synthase</fullName>
    </alternativeName>
    <alternativeName>
        <fullName evidence="4">tRNA pseudouridylate synthase I</fullName>
    </alternativeName>
    <alternativeName>
        <fullName evidence="4">tRNA-uridine isomerase I</fullName>
    </alternativeName>
</protein>
<evidence type="ECO:0000256" key="6">
    <source>
        <dbReference type="PIRSR" id="PIRSR001430-2"/>
    </source>
</evidence>
<dbReference type="InterPro" id="IPR020097">
    <property type="entry name" value="PsdUridine_synth_TruA_a/b_dom"/>
</dbReference>
<evidence type="ECO:0000256" key="2">
    <source>
        <dbReference type="ARBA" id="ARBA00022694"/>
    </source>
</evidence>
<dbReference type="PIRSF" id="PIRSF001430">
    <property type="entry name" value="tRNA_psdUrid_synth"/>
    <property type="match status" value="1"/>
</dbReference>
<feature type="binding site" evidence="4 6">
    <location>
        <position position="110"/>
    </location>
    <ligand>
        <name>substrate</name>
    </ligand>
</feature>
<evidence type="ECO:0000256" key="5">
    <source>
        <dbReference type="PIRSR" id="PIRSR001430-1"/>
    </source>
</evidence>
<evidence type="ECO:0000256" key="4">
    <source>
        <dbReference type="HAMAP-Rule" id="MF_00171"/>
    </source>
</evidence>
<dbReference type="InterPro" id="IPR001406">
    <property type="entry name" value="PsdUridine_synth_TruA"/>
</dbReference>
<dbReference type="AlphaFoldDB" id="A0A1A7NQM3"/>
<dbReference type="Gene3D" id="3.30.70.660">
    <property type="entry name" value="Pseudouridine synthase I, catalytic domain, C-terminal subdomain"/>
    <property type="match status" value="1"/>
</dbReference>
<keyword evidence="12" id="KW-1185">Reference proteome</keyword>
<dbReference type="PANTHER" id="PTHR11142:SF0">
    <property type="entry name" value="TRNA PSEUDOURIDINE SYNTHASE-LIKE 1"/>
    <property type="match status" value="1"/>
</dbReference>
<proteinExistence type="inferred from homology"/>
<dbReference type="GO" id="GO:0003723">
    <property type="term" value="F:RNA binding"/>
    <property type="evidence" value="ECO:0007669"/>
    <property type="project" value="InterPro"/>
</dbReference>
<dbReference type="EMBL" id="JTJU01000038">
    <property type="protein sequence ID" value="OBX09953.1"/>
    <property type="molecule type" value="Genomic_DNA"/>
</dbReference>
<evidence type="ECO:0000256" key="1">
    <source>
        <dbReference type="ARBA" id="ARBA00009375"/>
    </source>
</evidence>
<comment type="subunit">
    <text evidence="4">Homodimer.</text>
</comment>
<dbReference type="InterPro" id="IPR020103">
    <property type="entry name" value="PsdUridine_synth_cat_dom_sf"/>
</dbReference>
<dbReference type="FunFam" id="3.30.70.660:FF:000001">
    <property type="entry name" value="tRNA pseudouridine synthase A"/>
    <property type="match status" value="1"/>
</dbReference>
<comment type="caution">
    <text evidence="4">Lacks conserved residue(s) required for the propagation of feature annotation.</text>
</comment>
<reference evidence="11 12" key="1">
    <citation type="submission" date="2014-11" db="EMBL/GenBank/DDBJ databases">
        <title>Pan-genome of Gallibacterium spp.</title>
        <authorList>
            <person name="Kudirkiene E."/>
            <person name="Bojesen A.M."/>
        </authorList>
    </citation>
    <scope>NUCLEOTIDE SEQUENCE [LARGE SCALE GENOMIC DNA]</scope>
    <source>
        <strain evidence="10 11">18469/18</strain>
        <strain evidence="9 12">F150</strain>
    </source>
</reference>
<dbReference type="EC" id="5.4.99.12" evidence="4"/>
<feature type="domain" description="Pseudouridine synthase I TruA alpha/beta" evidence="8">
    <location>
        <begin position="9"/>
        <end position="103"/>
    </location>
</feature>
<dbReference type="Pfam" id="PF01416">
    <property type="entry name" value="PseudoU_synth_1"/>
    <property type="match status" value="2"/>
</dbReference>
<keyword evidence="2 4" id="KW-0819">tRNA processing</keyword>
<evidence type="ECO:0000313" key="12">
    <source>
        <dbReference type="Proteomes" id="UP000092649"/>
    </source>
</evidence>
<dbReference type="PANTHER" id="PTHR11142">
    <property type="entry name" value="PSEUDOURIDYLATE SYNTHASE"/>
    <property type="match status" value="1"/>
</dbReference>
<dbReference type="Proteomes" id="UP000092649">
    <property type="component" value="Unassembled WGS sequence"/>
</dbReference>
<dbReference type="Gene3D" id="3.30.70.580">
    <property type="entry name" value="Pseudouridine synthase I, catalytic domain, N-terminal subdomain"/>
    <property type="match status" value="1"/>
</dbReference>
<comment type="similarity">
    <text evidence="1 4 7">Belongs to the tRNA pseudouridine synthase TruA family.</text>
</comment>
<feature type="active site" description="Nucleophile" evidence="4 5">
    <location>
        <position position="52"/>
    </location>
</feature>
<dbReference type="SUPFAM" id="SSF55120">
    <property type="entry name" value="Pseudouridine synthase"/>
    <property type="match status" value="1"/>
</dbReference>
<dbReference type="NCBIfam" id="TIGR00071">
    <property type="entry name" value="hisT_truA"/>
    <property type="match status" value="1"/>
</dbReference>
<feature type="domain" description="Pseudouridine synthase I TruA alpha/beta" evidence="8">
    <location>
        <begin position="145"/>
        <end position="245"/>
    </location>
</feature>
<dbReference type="Proteomes" id="UP000092527">
    <property type="component" value="Unassembled WGS sequence"/>
</dbReference>
<dbReference type="CDD" id="cd02570">
    <property type="entry name" value="PseudoU_synth_EcTruA"/>
    <property type="match status" value="1"/>
</dbReference>
<evidence type="ECO:0000259" key="8">
    <source>
        <dbReference type="Pfam" id="PF01416"/>
    </source>
</evidence>
<evidence type="ECO:0000256" key="7">
    <source>
        <dbReference type="RuleBase" id="RU003792"/>
    </source>
</evidence>
<dbReference type="HAMAP" id="MF_00171">
    <property type="entry name" value="TruA"/>
    <property type="match status" value="1"/>
</dbReference>
<sequence length="265" mass="29473">MKKIALGITYNGSGYFGWQKQQSVQSIQGELERALSIVANEPIEIFCAGRTDAGVHATGQVIHFETNATRPLQAWTFGTNAHLPDDIAVTWSHQVDPEFHARFSALSRRYRYIIYNQPQRPAILATGLTHYYQPLNAELMHTAGQFLLGENDFSSFRAAQCQSKSPNRNVHHLNVTRKGHYIIVDIQANAFVHHMVRNIVGSLLEVGAGNQPPEWIAWLLQQKDRTLAAPTAKAAGLYLVEVAYPSQFGLPKNAVGPLFLADSIE</sequence>
<gene>
    <name evidence="4 9" type="primary">truA</name>
    <name evidence="10" type="synonym">hisT</name>
    <name evidence="9" type="ORF">QS62_10750</name>
    <name evidence="10" type="ORF">QV09_07100</name>
</gene>
<dbReference type="InterPro" id="IPR020095">
    <property type="entry name" value="PsdUridine_synth_TruA_C"/>
</dbReference>
<accession>A0A1A7NQM3</accession>
<dbReference type="FunFam" id="3.30.70.580:FF:000001">
    <property type="entry name" value="tRNA pseudouridine synthase A"/>
    <property type="match status" value="1"/>
</dbReference>
<dbReference type="RefSeq" id="WP_066110058.1">
    <property type="nucleotide sequence ID" value="NZ_JTJL01000066.1"/>
</dbReference>
<dbReference type="GO" id="GO:0160147">
    <property type="term" value="F:tRNA pseudouridine(38-40) synthase activity"/>
    <property type="evidence" value="ECO:0007669"/>
    <property type="project" value="UniProtKB-EC"/>
</dbReference>
<evidence type="ECO:0000256" key="3">
    <source>
        <dbReference type="ARBA" id="ARBA00023235"/>
    </source>
</evidence>
<evidence type="ECO:0000313" key="10">
    <source>
        <dbReference type="EMBL" id="OBX09953.1"/>
    </source>
</evidence>
<dbReference type="EMBL" id="JTJL01000066">
    <property type="protein sequence ID" value="OBW91314.1"/>
    <property type="molecule type" value="Genomic_DNA"/>
</dbReference>
<comment type="catalytic activity">
    <reaction evidence="4 7">
        <text>uridine(38/39/40) in tRNA = pseudouridine(38/39/40) in tRNA</text>
        <dbReference type="Rhea" id="RHEA:22376"/>
        <dbReference type="Rhea" id="RHEA-COMP:10085"/>
        <dbReference type="Rhea" id="RHEA-COMP:10087"/>
        <dbReference type="ChEBI" id="CHEBI:65314"/>
        <dbReference type="ChEBI" id="CHEBI:65315"/>
        <dbReference type="EC" id="5.4.99.12"/>
    </reaction>
</comment>
<dbReference type="STRING" id="505341.QV08_10505"/>
<dbReference type="InterPro" id="IPR020094">
    <property type="entry name" value="TruA/RsuA/RluB/E/F_N"/>
</dbReference>
<dbReference type="PATRIC" id="fig|505341.3.peg.2156"/>
<name>A0A1A7NQM3_9PAST</name>
<evidence type="ECO:0000313" key="9">
    <source>
        <dbReference type="EMBL" id="OBW91314.1"/>
    </source>
</evidence>
<comment type="function">
    <text evidence="4">Formation of pseudouridine at positions 38, 39 and 40 in the anticodon stem and loop of transfer RNAs.</text>
</comment>
<evidence type="ECO:0000313" key="11">
    <source>
        <dbReference type="Proteomes" id="UP000092527"/>
    </source>
</evidence>
<dbReference type="GO" id="GO:0031119">
    <property type="term" value="P:tRNA pseudouridine synthesis"/>
    <property type="evidence" value="ECO:0007669"/>
    <property type="project" value="UniProtKB-UniRule"/>
</dbReference>
<keyword evidence="3 4" id="KW-0413">Isomerase</keyword>
<comment type="caution">
    <text evidence="9">The sequence shown here is derived from an EMBL/GenBank/DDBJ whole genome shotgun (WGS) entry which is preliminary data.</text>
</comment>
<organism evidence="9 12">
    <name type="scientific">Gallibacterium salpingitidis</name>
    <dbReference type="NCBI Taxonomy" id="505341"/>
    <lineage>
        <taxon>Bacteria</taxon>
        <taxon>Pseudomonadati</taxon>
        <taxon>Pseudomonadota</taxon>
        <taxon>Gammaproteobacteria</taxon>
        <taxon>Pasteurellales</taxon>
        <taxon>Pasteurellaceae</taxon>
        <taxon>Gallibacterium</taxon>
    </lineage>
</organism>